<dbReference type="Gene3D" id="3.40.50.2000">
    <property type="entry name" value="Glycogen Phosphorylase B"/>
    <property type="match status" value="1"/>
</dbReference>
<dbReference type="Proteomes" id="UP000019184">
    <property type="component" value="Unassembled WGS sequence"/>
</dbReference>
<protein>
    <recommendedName>
        <fullName evidence="3">Glycosyl transferase family 1 domain-containing protein</fullName>
    </recommendedName>
</protein>
<organism evidence="1 2">
    <name type="scientific">Candidatus Contendobacter odensis Run_B_J11</name>
    <dbReference type="NCBI Taxonomy" id="1400861"/>
    <lineage>
        <taxon>Bacteria</taxon>
        <taxon>Pseudomonadati</taxon>
        <taxon>Pseudomonadota</taxon>
        <taxon>Gammaproteobacteria</taxon>
        <taxon>Candidatus Competibacteraceae</taxon>
        <taxon>Candidatus Contendibacter</taxon>
    </lineage>
</organism>
<dbReference type="AlphaFoldDB" id="A0A7U7GC90"/>
<evidence type="ECO:0000313" key="1">
    <source>
        <dbReference type="EMBL" id="CDH45670.1"/>
    </source>
</evidence>
<dbReference type="RefSeq" id="WP_154724903.1">
    <property type="nucleotide sequence ID" value="NZ_CBTK010000198.1"/>
</dbReference>
<keyword evidence="2" id="KW-1185">Reference proteome</keyword>
<proteinExistence type="predicted"/>
<evidence type="ECO:0000313" key="2">
    <source>
        <dbReference type="Proteomes" id="UP000019184"/>
    </source>
</evidence>
<name>A0A7U7GC90_9GAMM</name>
<dbReference type="OrthoDB" id="9790710at2"/>
<gene>
    <name evidence="1" type="ORF">BN874_2770003</name>
</gene>
<sequence length="367" mass="42171">MIKLCYVLAYREPRYVRTLSLLNALALLPNVKVYVAINRKKRCWRYIETMWQVWWIKQRYHPDCYLLGFRGHELFWPLRWLIGQKPLIFDSLMSPHAALRDDRKFGRLGGIISYPWYFVEKALLRRADSVLTDTQLHVEFLTNHFQLCHSSIHAVPIGAVYRSLVHSHNSELPNQPFKVLFYGSFLPLHGMEVILRAVALLSDLPIFFTFIGGSGSSLIEFQRLCRSLQLQKLEYFRWVDFDELLDCYIAGTNLCLGGPFGDTPQARRVVTGKTVQCLAMKKATIVGSIAENFGFVDKYNCLLVKQGDPIILAAAIEWAYLNRDKLVIIGKRGGELYQENFSSARIAEVLKIVLSKLDCSTEAMRTP</sequence>
<accession>A0A7U7GC90</accession>
<dbReference type="EMBL" id="CBTK010000198">
    <property type="protein sequence ID" value="CDH45670.1"/>
    <property type="molecule type" value="Genomic_DNA"/>
</dbReference>
<dbReference type="SUPFAM" id="SSF53756">
    <property type="entry name" value="UDP-Glycosyltransferase/glycogen phosphorylase"/>
    <property type="match status" value="1"/>
</dbReference>
<reference evidence="1 2" key="1">
    <citation type="journal article" date="2014" name="ISME J.">
        <title>Candidatus Competibacter-lineage genomes retrieved from metagenomes reveal functional metabolic diversity.</title>
        <authorList>
            <person name="McIlroy S.J."/>
            <person name="Albertsen M."/>
            <person name="Andresen E.K."/>
            <person name="Saunders A.M."/>
            <person name="Kristiansen R."/>
            <person name="Stokholm-Bjerregaard M."/>
            <person name="Nielsen K.L."/>
            <person name="Nielsen P.H."/>
        </authorList>
    </citation>
    <scope>NUCLEOTIDE SEQUENCE [LARGE SCALE GENOMIC DNA]</scope>
    <source>
        <strain evidence="1 2">Run_B_J11</strain>
    </source>
</reference>
<comment type="caution">
    <text evidence="1">The sequence shown here is derived from an EMBL/GenBank/DDBJ whole genome shotgun (WGS) entry which is preliminary data.</text>
</comment>
<evidence type="ECO:0008006" key="3">
    <source>
        <dbReference type="Google" id="ProtNLM"/>
    </source>
</evidence>